<evidence type="ECO:0000256" key="2">
    <source>
        <dbReference type="ARBA" id="ARBA00022481"/>
    </source>
</evidence>
<sequence length="1351" mass="143566">MSQQSQRPYHGRGGAPPRPGGQPLPQGNRHPPPTPLNQQMPMPYRAQAAPVYYPSMGGVMMPPRLPTGPNMADPSQFMFPGAPPRFPGNFAAMGGGAGRGGSYGYAPRPMPGVPNTNHMYTQPVQQMYNNPTPTKGGGGTPQGGPRQMASGKGGQAPGSYMGSGPPGPVPQKPASRAIAIVNPTTHEVVNADRLNNAEAPSAAPAITPPVLTPALPAPAQAPSSDALPDMSDSSGKLDAAQSQAPSDSGASAAASTEATKHACAAPAPPFPAPEATPAPEVTPAPEAAPAPETAPAPEAASAPEAAPAPMESPTPIAAPLAAPAPAPAPAQAPALAPAPPPAPALVPEPDAAPVPAPAPEPAPAPVPTEFPSLKAASAPETAPAPSSTVAPEKLSVAPANAANGNRVPTATSEPQSAPVTTSANDKPSASEETKENDDSGDDWESKDESQLLIEPVAADKPKGPPVSLRPGGGMAFASSTKVSAASASGKKVYDRDFLLQFQAACNKKPEGLPDMEVFAVGPGGEPLAGRGRGAGTASNNNAPQTTNQWGRGSGPPPGKGGSAPGFPDPRGANNAFAKGSERPRGGDRRDAGRSGKGGPRAPPFMETVKPLVQSENRWKPADPTKVDNLEKLLRTTKALLNKFTPEKRVKLTEQFLELEIHSHTDMMAVIDLVFDKALFEPIFGFMYAELCVRCSEKFPEFKDEDNPTAKPHTFKRLLLNKCQEEFEKENGMGALMAELGEDASAEERENLRKKTKSRMLGNIRFIGELYKQKMLTEKIMHECLIKLLGEVQNPDEDEIECLCKLLLTIGKMIDHPKAKLHMDQYFARMQEMAQNPNLPNRMRFMLQETIELRRGQWIARKPVAAPPSEDPGKGKGGRIQAGSGDIRKEIGGRSMVKGAAPQLASRGGRGAGDDGFTAVGSKGGRGVGSSPGDAGKAGEASTSAPSAAAPSAPPPPKKLSKDELEEKIEGNLEEYFSGAGVDELMQCTRDLQPKVTEPDELGIQLVQATMRKCFDARSSEQRSKCYKVLGALFKAKLIKSAQASTVLNETLEFIEDEICDVPHVGTYMAEFIAAAIQDGALKLSFINDAFSHLVTSETLSAAQMACSVLSTLRTSMNDDAKLRRMYADEVQLNKCLPPDRNSAPELAQLLESKGLAFLDPKLGAEVAKAREEQQLRDLESYLKGKLGDVDGDNACPDEELITWMGENSSSTSATARTVMRCVLQTVPPSFFEEDIKGATLKLCKGIERRQKLLKKVCVCTDSIEQRTRQAQLLFAFQNYCVSANWPQGLTKSVFYKLYDCDIVFEEAFEFWREDTQDPTPGKTTALIHAREFIQWLEEAQEDGEDEEGEDA</sequence>
<feature type="region of interest" description="Disordered" evidence="14">
    <location>
        <begin position="1"/>
        <end position="41"/>
    </location>
</feature>
<evidence type="ECO:0000256" key="13">
    <source>
        <dbReference type="ARBA" id="ARBA00046720"/>
    </source>
</evidence>
<feature type="compositionally biased region" description="Basic and acidic residues" evidence="14">
    <location>
        <begin position="579"/>
        <end position="593"/>
    </location>
</feature>
<feature type="compositionally biased region" description="Low complexity" evidence="14">
    <location>
        <begin position="475"/>
        <end position="488"/>
    </location>
</feature>
<evidence type="ECO:0000256" key="4">
    <source>
        <dbReference type="ARBA" id="ARBA00022499"/>
    </source>
</evidence>
<dbReference type="PANTHER" id="PTHR23253">
    <property type="entry name" value="EUKARYOTIC TRANSLATION INITIATION FACTOR 4 GAMMA"/>
    <property type="match status" value="1"/>
</dbReference>
<keyword evidence="3" id="KW-0678">Repressor</keyword>
<keyword evidence="2" id="KW-0488">Methylation</keyword>
<dbReference type="GO" id="GO:0016281">
    <property type="term" value="C:eukaryotic translation initiation factor 4F complex"/>
    <property type="evidence" value="ECO:0007669"/>
    <property type="project" value="TreeGrafter"/>
</dbReference>
<dbReference type="GO" id="GO:0003743">
    <property type="term" value="F:translation initiation factor activity"/>
    <property type="evidence" value="ECO:0007669"/>
    <property type="project" value="UniProtKB-KW"/>
</dbReference>
<evidence type="ECO:0000256" key="14">
    <source>
        <dbReference type="SAM" id="MobiDB-lite"/>
    </source>
</evidence>
<dbReference type="Gene3D" id="1.25.40.180">
    <property type="match status" value="3"/>
</dbReference>
<evidence type="ECO:0000256" key="6">
    <source>
        <dbReference type="ARBA" id="ARBA00022553"/>
    </source>
</evidence>
<feature type="region of interest" description="Disordered" evidence="14">
    <location>
        <begin position="201"/>
        <end position="489"/>
    </location>
</feature>
<feature type="domain" description="MI" evidence="16">
    <location>
        <begin position="963"/>
        <end position="1091"/>
    </location>
</feature>
<evidence type="ECO:0000256" key="11">
    <source>
        <dbReference type="ARBA" id="ARBA00037759"/>
    </source>
</evidence>
<evidence type="ECO:0000256" key="5">
    <source>
        <dbReference type="ARBA" id="ARBA00022540"/>
    </source>
</evidence>
<evidence type="ECO:0000256" key="8">
    <source>
        <dbReference type="ARBA" id="ARBA00022845"/>
    </source>
</evidence>
<keyword evidence="18" id="KW-1185">Reference proteome</keyword>
<feature type="compositionally biased region" description="Basic and acidic residues" evidence="14">
    <location>
        <begin position="428"/>
        <end position="437"/>
    </location>
</feature>
<evidence type="ECO:0000259" key="15">
    <source>
        <dbReference type="PROSITE" id="PS51363"/>
    </source>
</evidence>
<comment type="caution">
    <text evidence="17">The sequence shown here is derived from an EMBL/GenBank/DDBJ whole genome shotgun (WGS) entry which is preliminary data.</text>
</comment>
<keyword evidence="6" id="KW-0597">Phosphoprotein</keyword>
<reference evidence="17 18" key="1">
    <citation type="journal article" date="2024" name="Science">
        <title>Giant polyketide synthase enzymes in the biosynthesis of giant marine polyether toxins.</title>
        <authorList>
            <person name="Fallon T.R."/>
            <person name="Shende V.V."/>
            <person name="Wierzbicki I.H."/>
            <person name="Pendleton A.L."/>
            <person name="Watervoot N.F."/>
            <person name="Auber R.P."/>
            <person name="Gonzalez D.J."/>
            <person name="Wisecaver J.H."/>
            <person name="Moore B.S."/>
        </authorList>
    </citation>
    <scope>NUCLEOTIDE SEQUENCE [LARGE SCALE GENOMIC DNA]</scope>
    <source>
        <strain evidence="17 18">12B1</strain>
    </source>
</reference>
<dbReference type="PANTHER" id="PTHR23253:SF9">
    <property type="entry name" value="EUKARYOTIC TRANSLATION INITIATION FACTOR 4 GAMMA 2"/>
    <property type="match status" value="1"/>
</dbReference>
<dbReference type="InterPro" id="IPR003307">
    <property type="entry name" value="W2_domain"/>
</dbReference>
<keyword evidence="9" id="KW-0648">Protein biosynthesis</keyword>
<feature type="compositionally biased region" description="Pro residues" evidence="14">
    <location>
        <begin position="322"/>
        <end position="368"/>
    </location>
</feature>
<dbReference type="SUPFAM" id="SSF48371">
    <property type="entry name" value="ARM repeat"/>
    <property type="match status" value="3"/>
</dbReference>
<feature type="compositionally biased region" description="Pro residues" evidence="14">
    <location>
        <begin position="266"/>
        <end position="294"/>
    </location>
</feature>
<feature type="compositionally biased region" description="Gly residues" evidence="14">
    <location>
        <begin position="521"/>
        <end position="534"/>
    </location>
</feature>
<feature type="compositionally biased region" description="Low complexity" evidence="14">
    <location>
        <begin position="212"/>
        <end position="229"/>
    </location>
</feature>
<protein>
    <recommendedName>
        <fullName evidence="12">Eukaryotic translation initiation factor 4 gamma 2</fullName>
    </recommendedName>
</protein>
<gene>
    <name evidence="17" type="ORF">AB1Y20_001368</name>
</gene>
<feature type="domain" description="W2" evidence="15">
    <location>
        <begin position="1168"/>
        <end position="1346"/>
    </location>
</feature>
<dbReference type="Pfam" id="PF02847">
    <property type="entry name" value="MA3"/>
    <property type="match status" value="1"/>
</dbReference>
<dbReference type="PROSITE" id="PS51366">
    <property type="entry name" value="MI"/>
    <property type="match status" value="1"/>
</dbReference>
<feature type="compositionally biased region" description="Low complexity" evidence="14">
    <location>
        <begin position="375"/>
        <end position="392"/>
    </location>
</feature>
<dbReference type="Proteomes" id="UP001515480">
    <property type="component" value="Unassembled WGS sequence"/>
</dbReference>
<dbReference type="Pfam" id="PF02854">
    <property type="entry name" value="MIF4G"/>
    <property type="match status" value="1"/>
</dbReference>
<evidence type="ECO:0000256" key="3">
    <source>
        <dbReference type="ARBA" id="ARBA00022491"/>
    </source>
</evidence>
<dbReference type="SMART" id="SM00515">
    <property type="entry name" value="eIF5C"/>
    <property type="match status" value="1"/>
</dbReference>
<feature type="region of interest" description="Disordered" evidence="14">
    <location>
        <begin position="857"/>
        <end position="961"/>
    </location>
</feature>
<evidence type="ECO:0000256" key="12">
    <source>
        <dbReference type="ARBA" id="ARBA00040449"/>
    </source>
</evidence>
<feature type="region of interest" description="Disordered" evidence="14">
    <location>
        <begin position="516"/>
        <end position="605"/>
    </location>
</feature>
<dbReference type="Gene3D" id="1.20.970.30">
    <property type="entry name" value="eIF4G, eIF4E-binding domain"/>
    <property type="match status" value="1"/>
</dbReference>
<keyword evidence="4" id="KW-1017">Isopeptide bond</keyword>
<dbReference type="PROSITE" id="PS51363">
    <property type="entry name" value="W2"/>
    <property type="match status" value="1"/>
</dbReference>
<accession>A0AB34K842</accession>
<feature type="compositionally biased region" description="Polar residues" evidence="14">
    <location>
        <begin position="536"/>
        <end position="549"/>
    </location>
</feature>
<comment type="subunit">
    <text evidence="13">Interacts with the serine/threonine protein kinases MKNK1 and MKNK2. Binds EIF4A and EIF3. Interacts with MIF4GD. Interacts with DAZAP2.</text>
</comment>
<keyword evidence="10" id="KW-0007">Acetylation</keyword>
<feature type="compositionally biased region" description="Polar residues" evidence="14">
    <location>
        <begin position="402"/>
        <end position="427"/>
    </location>
</feature>
<name>A0AB34K842_PRYPA</name>
<evidence type="ECO:0000259" key="16">
    <source>
        <dbReference type="PROSITE" id="PS51366"/>
    </source>
</evidence>
<evidence type="ECO:0000256" key="7">
    <source>
        <dbReference type="ARBA" id="ARBA00022843"/>
    </source>
</evidence>
<dbReference type="EMBL" id="JBGBPQ010000001">
    <property type="protein sequence ID" value="KAL1530466.1"/>
    <property type="molecule type" value="Genomic_DNA"/>
</dbReference>
<keyword evidence="7" id="KW-0832">Ubl conjugation</keyword>
<keyword evidence="8" id="KW-0810">Translation regulation</keyword>
<feature type="compositionally biased region" description="Low complexity" evidence="14">
    <location>
        <begin position="295"/>
        <end position="321"/>
    </location>
</feature>
<dbReference type="SMART" id="SM00543">
    <property type="entry name" value="MIF4G"/>
    <property type="match status" value="1"/>
</dbReference>
<evidence type="ECO:0000256" key="10">
    <source>
        <dbReference type="ARBA" id="ARBA00022990"/>
    </source>
</evidence>
<evidence type="ECO:0000256" key="1">
    <source>
        <dbReference type="ARBA" id="ARBA00005775"/>
    </source>
</evidence>
<keyword evidence="5" id="KW-0396">Initiation factor</keyword>
<dbReference type="InterPro" id="IPR036211">
    <property type="entry name" value="eIF4G_eIF4E-bd_sf"/>
</dbReference>
<proteinExistence type="inferred from homology"/>
<comment type="similarity">
    <text evidence="1">Belongs to the eukaryotic initiation factor 4G family.</text>
</comment>
<comment type="function">
    <text evidence="11">Appears to play a role in the switch from cap-dependent to IRES-mediated translation during mitosis, apoptosis and viral infection. Cleaved by some caspases and viral proteases.</text>
</comment>
<feature type="compositionally biased region" description="Low complexity" evidence="14">
    <location>
        <begin position="930"/>
        <end position="950"/>
    </location>
</feature>
<feature type="region of interest" description="Disordered" evidence="14">
    <location>
        <begin position="129"/>
        <end position="173"/>
    </location>
</feature>
<dbReference type="GO" id="GO:0003729">
    <property type="term" value="F:mRNA binding"/>
    <property type="evidence" value="ECO:0007669"/>
    <property type="project" value="TreeGrafter"/>
</dbReference>
<dbReference type="InterPro" id="IPR016024">
    <property type="entry name" value="ARM-type_fold"/>
</dbReference>
<dbReference type="GO" id="GO:0006417">
    <property type="term" value="P:regulation of translation"/>
    <property type="evidence" value="ECO:0007669"/>
    <property type="project" value="UniProtKB-KW"/>
</dbReference>
<evidence type="ECO:0000256" key="9">
    <source>
        <dbReference type="ARBA" id="ARBA00022917"/>
    </source>
</evidence>
<dbReference type="InterPro" id="IPR003890">
    <property type="entry name" value="MIF4G-like_typ-3"/>
</dbReference>
<dbReference type="InterPro" id="IPR003891">
    <property type="entry name" value="Initiation_fac_eIF4g_MI"/>
</dbReference>
<feature type="compositionally biased region" description="Low complexity" evidence="14">
    <location>
        <begin position="239"/>
        <end position="265"/>
    </location>
</feature>
<organism evidence="17 18">
    <name type="scientific">Prymnesium parvum</name>
    <name type="common">Toxic golden alga</name>
    <dbReference type="NCBI Taxonomy" id="97485"/>
    <lineage>
        <taxon>Eukaryota</taxon>
        <taxon>Haptista</taxon>
        <taxon>Haptophyta</taxon>
        <taxon>Prymnesiophyceae</taxon>
        <taxon>Prymnesiales</taxon>
        <taxon>Prymnesiaceae</taxon>
        <taxon>Prymnesium</taxon>
    </lineage>
</organism>
<evidence type="ECO:0000313" key="18">
    <source>
        <dbReference type="Proteomes" id="UP001515480"/>
    </source>
</evidence>
<dbReference type="Pfam" id="PF02020">
    <property type="entry name" value="W2"/>
    <property type="match status" value="1"/>
</dbReference>
<evidence type="ECO:0000313" key="17">
    <source>
        <dbReference type="EMBL" id="KAL1530466.1"/>
    </source>
</evidence>